<reference evidence="4 5" key="2">
    <citation type="submission" date="2016-08" db="EMBL/GenBank/DDBJ databases">
        <title>Pervasive Adenine N6-methylation of Active Genes in Fungi.</title>
        <authorList>
            <consortium name="DOE Joint Genome Institute"/>
            <person name="Mondo S.J."/>
            <person name="Dannebaum R.O."/>
            <person name="Kuo R.C."/>
            <person name="Labutti K."/>
            <person name="Haridas S."/>
            <person name="Kuo A."/>
            <person name="Salamov A."/>
            <person name="Ahrendt S.R."/>
            <person name="Lipzen A."/>
            <person name="Sullivan W."/>
            <person name="Andreopoulos W.B."/>
            <person name="Clum A."/>
            <person name="Lindquist E."/>
            <person name="Daum C."/>
            <person name="Ramamoorthy G.K."/>
            <person name="Gryganskyi A."/>
            <person name="Culley D."/>
            <person name="Magnuson J.K."/>
            <person name="James T.Y."/>
            <person name="O'Malley M.A."/>
            <person name="Stajich J.E."/>
            <person name="Spatafora J.W."/>
            <person name="Visel A."/>
            <person name="Grigoriev I.V."/>
        </authorList>
    </citation>
    <scope>NUCLEOTIDE SEQUENCE [LARGE SCALE GENOMIC DNA]</scope>
    <source>
        <strain evidence="5">finn</strain>
    </source>
</reference>
<dbReference type="OrthoDB" id="366390at2759"/>
<sequence length="454" mass="51705">MDNNYNNQDNNEIPYLHYAYKNNYINILKRLITKNNESINARDNKGNTLLHIACQKGDKDIVKCLVDNGANIFIQNNNGDIPITLAKKNDDKDIISLLNTENENILFLREAIKKIGIKENIKSIQVISIIHPFKNTSNTNERKININTQNSKGLTLLHYACEQGNENIVKYLIKKGADTNIKSSNGGISLHYACKSKNDNVNLVKYLIEAIGLDINIKDRHEKIPFHYACYKGNENIVKYLIKNGVDPRIKNDYGRMSLHFVCGAEKENINLVKYLIEDIGLDINIQNKDGCTPLHYACEQGNENIVKYLIEKGADTSIKNNNGRISLHCTCKAKRESVNIVKYLIEKRGLNINIKDNYRFTPIHYACYKGNENIVKYLIKNGVDPKIKNEDGRISLHFACGAEKENVNLVKYLIEDIGLDINTQNKDGCTPLHYACEQGNENIVKYLIENKIK</sequence>
<keyword evidence="2 3" id="KW-0040">ANK repeat</keyword>
<comment type="caution">
    <text evidence="4">The sequence shown here is derived from an EMBL/GenBank/DDBJ whole genome shotgun (WGS) entry which is preliminary data.</text>
</comment>
<keyword evidence="5" id="KW-1185">Reference proteome</keyword>
<dbReference type="Gene3D" id="1.25.40.20">
    <property type="entry name" value="Ankyrin repeat-containing domain"/>
    <property type="match status" value="6"/>
</dbReference>
<dbReference type="InterPro" id="IPR036770">
    <property type="entry name" value="Ankyrin_rpt-contain_sf"/>
</dbReference>
<dbReference type="EMBL" id="MCFH01000062">
    <property type="protein sequence ID" value="ORX42663.1"/>
    <property type="molecule type" value="Genomic_DNA"/>
</dbReference>
<evidence type="ECO:0000256" key="1">
    <source>
        <dbReference type="ARBA" id="ARBA00022737"/>
    </source>
</evidence>
<feature type="repeat" description="ANK" evidence="3">
    <location>
        <begin position="359"/>
        <end position="391"/>
    </location>
</feature>
<dbReference type="InterPro" id="IPR002110">
    <property type="entry name" value="Ankyrin_rpt"/>
</dbReference>
<evidence type="ECO:0000256" key="2">
    <source>
        <dbReference type="ARBA" id="ARBA00023043"/>
    </source>
</evidence>
<dbReference type="SUPFAM" id="SSF48403">
    <property type="entry name" value="Ankyrin repeat"/>
    <property type="match status" value="2"/>
</dbReference>
<gene>
    <name evidence="4" type="ORF">BCR36DRAFT_587103</name>
</gene>
<evidence type="ECO:0000313" key="4">
    <source>
        <dbReference type="EMBL" id="ORX42663.1"/>
    </source>
</evidence>
<dbReference type="PROSITE" id="PS50088">
    <property type="entry name" value="ANK_REPEAT"/>
    <property type="match status" value="6"/>
</dbReference>
<feature type="repeat" description="ANK" evidence="3">
    <location>
        <begin position="428"/>
        <end position="454"/>
    </location>
</feature>
<dbReference type="Pfam" id="PF13637">
    <property type="entry name" value="Ank_4"/>
    <property type="match status" value="1"/>
</dbReference>
<feature type="repeat" description="ANK" evidence="3">
    <location>
        <begin position="221"/>
        <end position="253"/>
    </location>
</feature>
<reference evidence="4 5" key="1">
    <citation type="submission" date="2016-08" db="EMBL/GenBank/DDBJ databases">
        <title>Genomes of anaerobic fungi encode conserved fungal cellulosomes for biomass hydrolysis.</title>
        <authorList>
            <consortium name="DOE Joint Genome Institute"/>
            <person name="Haitjema C.H."/>
            <person name="Gilmore S.P."/>
            <person name="Henske J.K."/>
            <person name="Solomon K.V."/>
            <person name="De Groot R."/>
            <person name="Kuo A."/>
            <person name="Mondo S.J."/>
            <person name="Salamov A.A."/>
            <person name="Labutti K."/>
            <person name="Zhao Z."/>
            <person name="Chiniquy J."/>
            <person name="Barry K."/>
            <person name="Brewer H.M."/>
            <person name="Purvine S.O."/>
            <person name="Wright A.T."/>
            <person name="Boxma B."/>
            <person name="Van Alen T."/>
            <person name="Hackstein J.H."/>
            <person name="Baker S.E."/>
            <person name="Grigoriev I.V."/>
            <person name="O'Malley M.A."/>
        </authorList>
    </citation>
    <scope>NUCLEOTIDE SEQUENCE [LARGE SCALE GENOMIC DNA]</scope>
    <source>
        <strain evidence="5">finn</strain>
    </source>
</reference>
<dbReference type="PANTHER" id="PTHR24198:SF165">
    <property type="entry name" value="ANKYRIN REPEAT-CONTAINING PROTEIN-RELATED"/>
    <property type="match status" value="1"/>
</dbReference>
<dbReference type="Pfam" id="PF12796">
    <property type="entry name" value="Ank_2"/>
    <property type="match status" value="4"/>
</dbReference>
<feature type="repeat" description="ANK" evidence="3">
    <location>
        <begin position="45"/>
        <end position="77"/>
    </location>
</feature>
<proteinExistence type="predicted"/>
<evidence type="ECO:0000313" key="5">
    <source>
        <dbReference type="Proteomes" id="UP000193719"/>
    </source>
</evidence>
<dbReference type="STRING" id="1754191.A0A1Y1UY38"/>
<keyword evidence="1" id="KW-0677">Repeat</keyword>
<dbReference type="PROSITE" id="PS50297">
    <property type="entry name" value="ANK_REP_REGION"/>
    <property type="match status" value="6"/>
</dbReference>
<accession>A0A1Y1UY38</accession>
<protein>
    <submittedName>
        <fullName evidence="4">Ankyrin</fullName>
    </submittedName>
</protein>
<dbReference type="SMART" id="SM00248">
    <property type="entry name" value="ANK"/>
    <property type="match status" value="12"/>
</dbReference>
<name>A0A1Y1UY38_9FUNG</name>
<organism evidence="4 5">
    <name type="scientific">Piromyces finnis</name>
    <dbReference type="NCBI Taxonomy" id="1754191"/>
    <lineage>
        <taxon>Eukaryota</taxon>
        <taxon>Fungi</taxon>
        <taxon>Fungi incertae sedis</taxon>
        <taxon>Chytridiomycota</taxon>
        <taxon>Chytridiomycota incertae sedis</taxon>
        <taxon>Neocallimastigomycetes</taxon>
        <taxon>Neocallimastigales</taxon>
        <taxon>Neocallimastigaceae</taxon>
        <taxon>Piromyces</taxon>
    </lineage>
</organism>
<dbReference type="PRINTS" id="PR01415">
    <property type="entry name" value="ANKYRIN"/>
</dbReference>
<dbReference type="PANTHER" id="PTHR24198">
    <property type="entry name" value="ANKYRIN REPEAT AND PROTEIN KINASE DOMAIN-CONTAINING PROTEIN"/>
    <property type="match status" value="1"/>
</dbReference>
<feature type="repeat" description="ANK" evidence="3">
    <location>
        <begin position="152"/>
        <end position="184"/>
    </location>
</feature>
<evidence type="ECO:0000256" key="3">
    <source>
        <dbReference type="PROSITE-ProRule" id="PRU00023"/>
    </source>
</evidence>
<dbReference type="Proteomes" id="UP000193719">
    <property type="component" value="Unassembled WGS sequence"/>
</dbReference>
<dbReference type="AlphaFoldDB" id="A0A1Y1UY38"/>
<feature type="repeat" description="ANK" evidence="3">
    <location>
        <begin position="290"/>
        <end position="322"/>
    </location>
</feature>